<dbReference type="EMBL" id="JANHOG010002966">
    <property type="protein sequence ID" value="KAJ3518437.1"/>
    <property type="molecule type" value="Genomic_DNA"/>
</dbReference>
<dbReference type="Proteomes" id="UP001148662">
    <property type="component" value="Unassembled WGS sequence"/>
</dbReference>
<reference evidence="1" key="1">
    <citation type="submission" date="2022-07" db="EMBL/GenBank/DDBJ databases">
        <title>Genome Sequence of Phlebia brevispora.</title>
        <authorList>
            <person name="Buettner E."/>
        </authorList>
    </citation>
    <scope>NUCLEOTIDE SEQUENCE</scope>
    <source>
        <strain evidence="1">MPL23</strain>
    </source>
</reference>
<evidence type="ECO:0000313" key="1">
    <source>
        <dbReference type="EMBL" id="KAJ3518437.1"/>
    </source>
</evidence>
<proteinExistence type="predicted"/>
<sequence length="309" mass="33200">MLPAVLTGLLAASSLCYGIRIPIERRDDPPHSTSVNFSTSANGINTTFGFQNVKNNRYTGTLTVSGIPFTVILDTGSTDIWLVSEGAISSTTSTNVQGSIHYVTSSVTGEIELADMSFGNFSVKQQAFINLPSDQFADITQPQGLTGLGSNVGLMGLGPTMRSEIVYELNQTNFKGTPLIDNIFSMWPSDPNYMSFLLTRNNLGITDGGIFTIGEVAETLSDIQNATKLMVANPGWGAWVTFMDAVTINGVNYTGNSMPSKDLTVPAGKVSVVFDTGTPLGMSSCWYGVNRILTELARHRAEVLRRCPV</sequence>
<comment type="caution">
    <text evidence="1">The sequence shown here is derived from an EMBL/GenBank/DDBJ whole genome shotgun (WGS) entry which is preliminary data.</text>
</comment>
<keyword evidence="2" id="KW-1185">Reference proteome</keyword>
<name>A0ACC1RJY6_9APHY</name>
<organism evidence="1 2">
    <name type="scientific">Phlebia brevispora</name>
    <dbReference type="NCBI Taxonomy" id="194682"/>
    <lineage>
        <taxon>Eukaryota</taxon>
        <taxon>Fungi</taxon>
        <taxon>Dikarya</taxon>
        <taxon>Basidiomycota</taxon>
        <taxon>Agaricomycotina</taxon>
        <taxon>Agaricomycetes</taxon>
        <taxon>Polyporales</taxon>
        <taxon>Meruliaceae</taxon>
        <taxon>Phlebia</taxon>
    </lineage>
</organism>
<accession>A0ACC1RJY6</accession>
<protein>
    <submittedName>
        <fullName evidence="1">Uncharacterized protein</fullName>
    </submittedName>
</protein>
<gene>
    <name evidence="1" type="ORF">NM688_g9439</name>
</gene>
<evidence type="ECO:0000313" key="2">
    <source>
        <dbReference type="Proteomes" id="UP001148662"/>
    </source>
</evidence>